<organism evidence="3 4">
    <name type="scientific">Akkermansia muciniphila</name>
    <dbReference type="NCBI Taxonomy" id="239935"/>
    <lineage>
        <taxon>Bacteria</taxon>
        <taxon>Pseudomonadati</taxon>
        <taxon>Verrucomicrobiota</taxon>
        <taxon>Verrucomicrobiia</taxon>
        <taxon>Verrucomicrobiales</taxon>
        <taxon>Akkermansiaceae</taxon>
        <taxon>Akkermansia</taxon>
    </lineage>
</organism>
<dbReference type="SMART" id="SM00869">
    <property type="entry name" value="Autotransporter"/>
    <property type="match status" value="1"/>
</dbReference>
<comment type="caution">
    <text evidence="3">The sequence shown here is derived from an EMBL/GenBank/DDBJ whole genome shotgun (WGS) entry which is preliminary data.</text>
</comment>
<evidence type="ECO:0000256" key="1">
    <source>
        <dbReference type="SAM" id="SignalP"/>
    </source>
</evidence>
<dbReference type="Proteomes" id="UP000236000">
    <property type="component" value="Unassembled WGS sequence"/>
</dbReference>
<dbReference type="InterPro" id="IPR036709">
    <property type="entry name" value="Autotransporte_beta_dom_sf"/>
</dbReference>
<accession>A0A2N8HG16</accession>
<dbReference type="Pfam" id="PF03797">
    <property type="entry name" value="Autotransporter"/>
    <property type="match status" value="1"/>
</dbReference>
<feature type="domain" description="Autotransporter" evidence="2">
    <location>
        <begin position="938"/>
        <end position="1217"/>
    </location>
</feature>
<feature type="signal peptide" evidence="1">
    <location>
        <begin position="1"/>
        <end position="19"/>
    </location>
</feature>
<evidence type="ECO:0000313" key="4">
    <source>
        <dbReference type="Proteomes" id="UP000236000"/>
    </source>
</evidence>
<evidence type="ECO:0000259" key="2">
    <source>
        <dbReference type="PROSITE" id="PS51208"/>
    </source>
</evidence>
<gene>
    <name evidence="3" type="ORF">CXU22_01430</name>
</gene>
<dbReference type="SMART" id="SM00710">
    <property type="entry name" value="PbH1"/>
    <property type="match status" value="8"/>
</dbReference>
<dbReference type="InterPro" id="IPR006626">
    <property type="entry name" value="PbH1"/>
</dbReference>
<keyword evidence="1" id="KW-0732">Signal</keyword>
<dbReference type="RefSeq" id="WP_102711825.1">
    <property type="nucleotide sequence ID" value="NZ_PJKA01000003.1"/>
</dbReference>
<sequence>MKPKFAVSAILLLMTASLAQTGTAQQAEDLYQGTVDTRQETQDSITYTLKEDLSFSGFRTEDTVFAGSVFFNQLADHTQPASESVMTFTGTGMSMSFDDCSSIHSDRWVNDNEGGGAIRGETLTFTDMGDLSFNNCKSIVNADTNAGGAVNARGDITFSQMGNISFTNNMLGDDSQQGQALGGALFTWGKIDFENTKSILFSGNSTGHSPTSAHSNIGGAIYAGAHDSTSTATKAYIPAGEYALTFQNVNGDMTFENNSAWMAGAIYAYAGAVDGQENTGGGMKIAGVTGDVVFKNNRADAGELTSEWNGNFGAVYSGQDLDISNIGGDLRFEGNQASNSAGAFGVSGSLNLNNVGSITFINNHADNTYAVGWVSKDWNVTNTGDITISGNSSDKQMGGVAVFGNTTFSNNGNITVEGNSTKGSNGALRFYGTFSVTDAGNISLSGNSADQYNGAIEVTGNTSFTRTGNISMDNNTAGWHYGVGQFHGDLSFANTGDISISNNKSTDYGYGALLVDGKTSFVNTGKVTISGNSAKWDVGALQGANGLEFINNRGGVLIENNSVDGVAGAMLLYYKDAVFSADQGDIIVKGNTEKRGGDNPILNSLVFGTNGSFSMDNVVLRAQEGRTVTFYDPFRNEGDGAEYDNIVFDFNKSEGVDTTPYNGTAPEFKGTIRFSGAEADKLITQAAGESEGDWQNRLAESKYFNVSGKTTLHDGTLILEDGVTYGNKDLTKNSSFTVNKGILEITGNSSVNSKDITIESGVTLRTGRGAAFRGDTIDISKGVIFDFRPFMDDYSSGLSIEQANSHTMGGSMGVADSLEDYAHKRWAQKQRFLAMSIEDAAIPGTSGDFDNIYSSATGTDTVNSPYTYEGYWTKEWEDQDGDGINDHLYAVWNPTDDIEEILPELAGADIGNSMWSSASNMKSVSNAALGQVGITRFLMGPKNNFWIKGMGDFTYHATRDGIDGYDYNGGGYAVGADRRFTPNTILGAAFGNLYGTNKSRSWPSEVDQTSYVALLYGAWRKQLAPKDMLTISGTAGFGWTTNKLDSYYDGGASHGKWQNRMGFATLQATWDHSLNKGWTLSPFLGIEYTQVNQNSFTETGYDARHFDRGNLKNLSLPVGVGVSKALQFSNGVLWVNSLSVSYVPDVVRDNPETRATRLLNDFSWTARGSRPDRNAVRVNYNSTVVINPKWTAYAGYEFEGRSKSTYHRVNAGVSYAF</sequence>
<dbReference type="InterPro" id="IPR005546">
    <property type="entry name" value="Autotransporte_beta"/>
</dbReference>
<feature type="chain" id="PRO_5014789399" description="Autotransporter domain-containing protein" evidence="1">
    <location>
        <begin position="20"/>
        <end position="1217"/>
    </location>
</feature>
<dbReference type="Gene3D" id="2.40.128.130">
    <property type="entry name" value="Autotransporter beta-domain"/>
    <property type="match status" value="1"/>
</dbReference>
<dbReference type="OrthoDB" id="198251at2"/>
<name>A0A2N8HG16_9BACT</name>
<dbReference type="AlphaFoldDB" id="A0A2N8HG16"/>
<proteinExistence type="predicted"/>
<reference evidence="3 4" key="1">
    <citation type="journal article" date="2017" name="BMC Genomics">
        <title>Genome sequencing of 39 Akkermansia muciniphila isolates reveals its population structure, genomic and functional diverisity, and global distribution in mammalian gut microbiotas.</title>
        <authorList>
            <person name="Guo X."/>
            <person name="Li S."/>
            <person name="Zhang J."/>
            <person name="Wu F."/>
            <person name="Li X."/>
            <person name="Wu D."/>
            <person name="Zhang M."/>
            <person name="Ou Z."/>
            <person name="Jie Z."/>
            <person name="Yan Q."/>
            <person name="Li P."/>
            <person name="Yi J."/>
            <person name="Peng Y."/>
        </authorList>
    </citation>
    <scope>NUCLEOTIDE SEQUENCE [LARGE SCALE GENOMIC DNA]</scope>
    <source>
        <strain evidence="3 4">GP24</strain>
    </source>
</reference>
<dbReference type="SUPFAM" id="SSF103515">
    <property type="entry name" value="Autotransporter"/>
    <property type="match status" value="1"/>
</dbReference>
<evidence type="ECO:0000313" key="3">
    <source>
        <dbReference type="EMBL" id="PNC19701.1"/>
    </source>
</evidence>
<protein>
    <recommendedName>
        <fullName evidence="2">Autotransporter domain-containing protein</fullName>
    </recommendedName>
</protein>
<dbReference type="EMBL" id="PJKA01000003">
    <property type="protein sequence ID" value="PNC19701.1"/>
    <property type="molecule type" value="Genomic_DNA"/>
</dbReference>
<dbReference type="PROSITE" id="PS51208">
    <property type="entry name" value="AUTOTRANSPORTER"/>
    <property type="match status" value="1"/>
</dbReference>